<gene>
    <name evidence="2" type="ORF">EFL95_12020</name>
</gene>
<name>A0A3N0DVN2_9ACTN</name>
<evidence type="ECO:0000256" key="1">
    <source>
        <dbReference type="SAM" id="SignalP"/>
    </source>
</evidence>
<dbReference type="OrthoDB" id="3783044at2"/>
<organism evidence="2 3">
    <name type="scientific">Nocardioides marmorisolisilvae</name>
    <dbReference type="NCBI Taxonomy" id="1542737"/>
    <lineage>
        <taxon>Bacteria</taxon>
        <taxon>Bacillati</taxon>
        <taxon>Actinomycetota</taxon>
        <taxon>Actinomycetes</taxon>
        <taxon>Propionibacteriales</taxon>
        <taxon>Nocardioidaceae</taxon>
        <taxon>Nocardioides</taxon>
    </lineage>
</organism>
<dbReference type="EMBL" id="RJSG01000002">
    <property type="protein sequence ID" value="RNL79682.1"/>
    <property type="molecule type" value="Genomic_DNA"/>
</dbReference>
<dbReference type="Proteomes" id="UP000277094">
    <property type="component" value="Unassembled WGS sequence"/>
</dbReference>
<accession>A0A3N0DVN2</accession>
<dbReference type="RefSeq" id="WP_123234186.1">
    <property type="nucleotide sequence ID" value="NZ_RJSG01000002.1"/>
</dbReference>
<evidence type="ECO:0000313" key="2">
    <source>
        <dbReference type="EMBL" id="RNL79682.1"/>
    </source>
</evidence>
<sequence length="213" mass="22228">MISRALRPVLATTALLVGALVLAGCGGDATPQSKATETPANTQTQVPVPDGVTLTAYGTELKFGDSATVAYAPNDQRKSVLDLTVLSAVQGTIADLSGYSLEERTKASTPYYVRVSVKNVGTGDVGRTPIPLFLVDNRNTLISASSFTNTFKKCPSVPLPTTFGPNATLSTCLVFLAPDHGTMTGVSFRAVQANAPILWKGVVKVPATKKKAS</sequence>
<feature type="signal peptide" evidence="1">
    <location>
        <begin position="1"/>
        <end position="23"/>
    </location>
</feature>
<evidence type="ECO:0000313" key="3">
    <source>
        <dbReference type="Proteomes" id="UP000277094"/>
    </source>
</evidence>
<proteinExistence type="predicted"/>
<evidence type="ECO:0008006" key="4">
    <source>
        <dbReference type="Google" id="ProtNLM"/>
    </source>
</evidence>
<feature type="chain" id="PRO_5038992292" description="DUF4352 domain-containing protein" evidence="1">
    <location>
        <begin position="24"/>
        <end position="213"/>
    </location>
</feature>
<dbReference type="PROSITE" id="PS51257">
    <property type="entry name" value="PROKAR_LIPOPROTEIN"/>
    <property type="match status" value="1"/>
</dbReference>
<dbReference type="AlphaFoldDB" id="A0A3N0DVN2"/>
<keyword evidence="3" id="KW-1185">Reference proteome</keyword>
<protein>
    <recommendedName>
        <fullName evidence="4">DUF4352 domain-containing protein</fullName>
    </recommendedName>
</protein>
<comment type="caution">
    <text evidence="2">The sequence shown here is derived from an EMBL/GenBank/DDBJ whole genome shotgun (WGS) entry which is preliminary data.</text>
</comment>
<reference evidence="2 3" key="1">
    <citation type="submission" date="2018-11" db="EMBL/GenBank/DDBJ databases">
        <authorList>
            <person name="Li F."/>
        </authorList>
    </citation>
    <scope>NUCLEOTIDE SEQUENCE [LARGE SCALE GENOMIC DNA]</scope>
    <source>
        <strain evidence="2 3">KIS18-7</strain>
    </source>
</reference>
<keyword evidence="1" id="KW-0732">Signal</keyword>